<reference evidence="1" key="1">
    <citation type="submission" date="2018-06" db="EMBL/GenBank/DDBJ databases">
        <authorList>
            <person name="Zhirakovskaya E."/>
        </authorList>
    </citation>
    <scope>NUCLEOTIDE SEQUENCE</scope>
</reference>
<organism evidence="1">
    <name type="scientific">hydrothermal vent metagenome</name>
    <dbReference type="NCBI Taxonomy" id="652676"/>
    <lineage>
        <taxon>unclassified sequences</taxon>
        <taxon>metagenomes</taxon>
        <taxon>ecological metagenomes</taxon>
    </lineage>
</organism>
<gene>
    <name evidence="1" type="ORF">MNBD_GAMMA12-2720</name>
</gene>
<sequence length="282" mass="32110">MKYIFKLVKSAKVLGSLPHGKSIKCSNEKSLVLAEFDDLKVVARAEGISLLSRQEISIWKQPFKIEGKANEVYISQDRLLLTTFTSDYHAWGFLGPAFLIDLNNGEGIVQIRGENGAALGNGSFIIGLEGYGVFNTWQYDRTGEMTQQWNSYGHYIVDEEYNIRVLERDRVSPTKSGLCRLHASGEVEKGPLLKDSQISQPLVLEDQSVVYIDCGILKVVDVSLEIQGEFFLMEISQEDVWRFSTSVRYVGDYIEVEIYERTEEPPLTYKRYDWQLDLIVVV</sequence>
<proteinExistence type="predicted"/>
<dbReference type="AlphaFoldDB" id="A0A3B0Z1V8"/>
<accession>A0A3B0Z1V8</accession>
<evidence type="ECO:0000313" key="1">
    <source>
        <dbReference type="EMBL" id="VAW75294.1"/>
    </source>
</evidence>
<protein>
    <submittedName>
        <fullName evidence="1">Uncharacterized protein</fullName>
    </submittedName>
</protein>
<name>A0A3B0Z1V8_9ZZZZ</name>
<dbReference type="EMBL" id="UOFL01000078">
    <property type="protein sequence ID" value="VAW75294.1"/>
    <property type="molecule type" value="Genomic_DNA"/>
</dbReference>